<feature type="transmembrane region" description="Helical" evidence="4">
    <location>
        <begin position="86"/>
        <end position="104"/>
    </location>
</feature>
<dbReference type="InterPro" id="IPR011701">
    <property type="entry name" value="MFS"/>
</dbReference>
<feature type="transmembrane region" description="Helical" evidence="4">
    <location>
        <begin position="16"/>
        <end position="37"/>
    </location>
</feature>
<dbReference type="SUPFAM" id="SSF103473">
    <property type="entry name" value="MFS general substrate transporter"/>
    <property type="match status" value="1"/>
</dbReference>
<proteinExistence type="predicted"/>
<dbReference type="InterPro" id="IPR036259">
    <property type="entry name" value="MFS_trans_sf"/>
</dbReference>
<sequence>MTTPASTGQTQHPPGLSAGMTFLMAAACGLIAANLYYTQPLAGPIALDIGLPAEATGLIVTLTQIGYGLGLLLLVPLGDLLENRRLIVTMIGLVTVALIAAGLSTTPGPFLTASLAIGVGSVAVQMIVPFAANLAPDAARGRVVGNIMSGLMVGIMMARPISGLIAGLSSWHAVFYLSAIVMVGLGTLLWVRLPTRMPSARLSYGQLLESMAKLIATQPVLQRRAAYQACQFAAFSLFWTVTPLYLAGPRFGLGHNGIALFALAGVAGAIASPIAGRLADKGLARPATAFGLLSAAAAFLMTQIASEGSSIAITLLTLAAILLDFGVTMTLVTGQRSIYELGAEFRSRLNGLFMAIFFTGGAIGSALGAWAFASGGWWFASMIGFALPATAVAIFLTEKHGQERSLQH</sequence>
<feature type="transmembrane region" description="Helical" evidence="4">
    <location>
        <begin position="311"/>
        <end position="332"/>
    </location>
</feature>
<feature type="domain" description="Major facilitator superfamily (MFS) profile" evidence="5">
    <location>
        <begin position="20"/>
        <end position="401"/>
    </location>
</feature>
<gene>
    <name evidence="6" type="primary">ydeR</name>
    <name evidence="6" type="ORF">EMEDMD4_1310076</name>
</gene>
<dbReference type="PANTHER" id="PTHR42910:SF1">
    <property type="entry name" value="MAJOR FACILITATOR SUPERFAMILY (MFS) PROFILE DOMAIN-CONTAINING PROTEIN"/>
    <property type="match status" value="1"/>
</dbReference>
<feature type="transmembrane region" description="Helical" evidence="4">
    <location>
        <begin position="110"/>
        <end position="131"/>
    </location>
</feature>
<dbReference type="RefSeq" id="WP_101792512.1">
    <property type="nucleotide sequence ID" value="NZ_CABFNB010000037.1"/>
</dbReference>
<accession>A0A508WRX1</accession>
<evidence type="ECO:0000259" key="5">
    <source>
        <dbReference type="PROSITE" id="PS50850"/>
    </source>
</evidence>
<keyword evidence="2 4" id="KW-1133">Transmembrane helix</keyword>
<evidence type="ECO:0000313" key="6">
    <source>
        <dbReference type="EMBL" id="VTZ60082.1"/>
    </source>
</evidence>
<feature type="transmembrane region" description="Helical" evidence="4">
    <location>
        <begin position="225"/>
        <end position="246"/>
    </location>
</feature>
<name>A0A508WRX1_9HYPH</name>
<reference evidence="6" key="1">
    <citation type="submission" date="2019-06" db="EMBL/GenBank/DDBJ databases">
        <authorList>
            <person name="Le Quere A."/>
            <person name="Colella S."/>
        </authorList>
    </citation>
    <scope>NUCLEOTIDE SEQUENCE</scope>
    <source>
        <strain evidence="6">EmedicaeMD41</strain>
    </source>
</reference>
<dbReference type="PANTHER" id="PTHR42910">
    <property type="entry name" value="TRANSPORTER SCO4007-RELATED"/>
    <property type="match status" value="1"/>
</dbReference>
<evidence type="ECO:0000256" key="4">
    <source>
        <dbReference type="SAM" id="Phobius"/>
    </source>
</evidence>
<feature type="transmembrane region" description="Helical" evidence="4">
    <location>
        <begin position="352"/>
        <end position="371"/>
    </location>
</feature>
<dbReference type="AlphaFoldDB" id="A0A508WRX1"/>
<dbReference type="CDD" id="cd17324">
    <property type="entry name" value="MFS_NepI_like"/>
    <property type="match status" value="1"/>
</dbReference>
<dbReference type="GO" id="GO:0022857">
    <property type="term" value="F:transmembrane transporter activity"/>
    <property type="evidence" value="ECO:0007669"/>
    <property type="project" value="InterPro"/>
</dbReference>
<protein>
    <submittedName>
        <fullName evidence="6">Uncharacterized MFS-type transporter YdeR</fullName>
    </submittedName>
</protein>
<evidence type="ECO:0000256" key="3">
    <source>
        <dbReference type="ARBA" id="ARBA00023136"/>
    </source>
</evidence>
<dbReference type="EMBL" id="CABFNB010000037">
    <property type="protein sequence ID" value="VTZ60082.1"/>
    <property type="molecule type" value="Genomic_DNA"/>
</dbReference>
<dbReference type="Pfam" id="PF07690">
    <property type="entry name" value="MFS_1"/>
    <property type="match status" value="1"/>
</dbReference>
<feature type="transmembrane region" description="Helical" evidence="4">
    <location>
        <begin position="173"/>
        <end position="191"/>
    </location>
</feature>
<feature type="transmembrane region" description="Helical" evidence="4">
    <location>
        <begin position="258"/>
        <end position="275"/>
    </location>
</feature>
<feature type="transmembrane region" description="Helical" evidence="4">
    <location>
        <begin position="143"/>
        <end position="161"/>
    </location>
</feature>
<evidence type="ECO:0000256" key="1">
    <source>
        <dbReference type="ARBA" id="ARBA00022692"/>
    </source>
</evidence>
<dbReference type="InterPro" id="IPR020846">
    <property type="entry name" value="MFS_dom"/>
</dbReference>
<feature type="transmembrane region" description="Helical" evidence="4">
    <location>
        <begin position="377"/>
        <end position="396"/>
    </location>
</feature>
<dbReference type="Proteomes" id="UP000507954">
    <property type="component" value="Unassembled WGS sequence"/>
</dbReference>
<keyword evidence="3 4" id="KW-0472">Membrane</keyword>
<organism evidence="6">
    <name type="scientific">Sinorhizobium medicae</name>
    <dbReference type="NCBI Taxonomy" id="110321"/>
    <lineage>
        <taxon>Bacteria</taxon>
        <taxon>Pseudomonadati</taxon>
        <taxon>Pseudomonadota</taxon>
        <taxon>Alphaproteobacteria</taxon>
        <taxon>Hyphomicrobiales</taxon>
        <taxon>Rhizobiaceae</taxon>
        <taxon>Sinorhizobium/Ensifer group</taxon>
        <taxon>Sinorhizobium</taxon>
    </lineage>
</organism>
<keyword evidence="1 4" id="KW-0812">Transmembrane</keyword>
<feature type="transmembrane region" description="Helical" evidence="4">
    <location>
        <begin position="57"/>
        <end position="74"/>
    </location>
</feature>
<dbReference type="PROSITE" id="PS50850">
    <property type="entry name" value="MFS"/>
    <property type="match status" value="1"/>
</dbReference>
<dbReference type="Gene3D" id="1.20.1250.20">
    <property type="entry name" value="MFS general substrate transporter like domains"/>
    <property type="match status" value="1"/>
</dbReference>
<evidence type="ECO:0000256" key="2">
    <source>
        <dbReference type="ARBA" id="ARBA00022989"/>
    </source>
</evidence>
<feature type="transmembrane region" description="Helical" evidence="4">
    <location>
        <begin position="287"/>
        <end position="305"/>
    </location>
</feature>